<feature type="region of interest" description="Disordered" evidence="1">
    <location>
        <begin position="64"/>
        <end position="200"/>
    </location>
</feature>
<feature type="non-terminal residue" evidence="2">
    <location>
        <position position="1"/>
    </location>
</feature>
<feature type="compositionally biased region" description="Basic residues" evidence="1">
    <location>
        <begin position="97"/>
        <end position="121"/>
    </location>
</feature>
<dbReference type="EMBL" id="KB864268">
    <property type="protein sequence ID" value="EOD35026.1"/>
    <property type="molecule type" value="Genomic_DNA"/>
</dbReference>
<feature type="compositionally biased region" description="Low complexity" evidence="1">
    <location>
        <begin position="164"/>
        <end position="183"/>
    </location>
</feature>
<feature type="compositionally biased region" description="Low complexity" evidence="1">
    <location>
        <begin position="122"/>
        <end position="131"/>
    </location>
</feature>
<accession>R1FHN4</accession>
<reference evidence="2" key="1">
    <citation type="submission" date="2012-07" db="EMBL/GenBank/DDBJ databases">
        <title>Genome variability drives Emilianias global distribution.</title>
        <authorList>
            <consortium name="DOE Joint Genome Institute"/>
            <person name="Read B."/>
            <person name="Kegel J."/>
            <person name="Klute M."/>
            <person name="Kuo A."/>
            <person name="Lefebvre S.C."/>
            <person name="Maumus F."/>
            <person name="Mayer C."/>
            <person name="Miller J."/>
            <person name="Allen A."/>
            <person name="Bidle K."/>
            <person name="Borodovsky M."/>
            <person name="Bowler C."/>
            <person name="Brownlee C."/>
            <person name="Claverie J.-M."/>
            <person name="Cock M."/>
            <person name="De Vargas C."/>
            <person name="Elias M."/>
            <person name="Frickenhaus S."/>
            <person name="Gladyshev V.N."/>
            <person name="Gonzalez K."/>
            <person name="Guda C."/>
            <person name="Hadaegh A."/>
            <person name="Herman E."/>
            <person name="Iglesias-Rodriguez D."/>
            <person name="Jones B."/>
            <person name="Lawson T."/>
            <person name="Leese F."/>
            <person name="Lin Y.-C."/>
            <person name="Lindquist E."/>
            <person name="Lobanov A."/>
            <person name="Lucas S."/>
            <person name="Malik S.-H.B."/>
            <person name="Marsh M.E."/>
            <person name="Mock T."/>
            <person name="Monier A."/>
            <person name="Moreau H."/>
            <person name="Mueller-Roeber B."/>
            <person name="Napier J."/>
            <person name="Ogata H."/>
            <person name="Parker M."/>
            <person name="Probert I."/>
            <person name="Quesneville H."/>
            <person name="Raines C."/>
            <person name="Rensing S."/>
            <person name="Riano-Pachon D.M."/>
            <person name="Richier S."/>
            <person name="Rokitta S."/>
            <person name="Salamov A."/>
            <person name="Sarno A.F."/>
            <person name="Schmutz J."/>
            <person name="Schroeder D."/>
            <person name="Shiraiwa Y."/>
            <person name="Soanes D.M."/>
            <person name="Valentin K."/>
            <person name="Van Der Giezen M."/>
            <person name="Van Der Peer Y."/>
            <person name="Vardi A."/>
            <person name="Verret F."/>
            <person name="Von Dassow P."/>
            <person name="Wheeler G."/>
            <person name="Williams B."/>
            <person name="Wilson W."/>
            <person name="Wolfe G."/>
            <person name="Wurch L.L."/>
            <person name="Young J."/>
            <person name="Dacks J.B."/>
            <person name="Delwiche C.F."/>
            <person name="Dyhrman S."/>
            <person name="Glockner G."/>
            <person name="John U."/>
            <person name="Richards T."/>
            <person name="Worden A.Z."/>
            <person name="Zhang X."/>
            <person name="Grigoriev I.V."/>
        </authorList>
    </citation>
    <scope>NUCLEOTIDE SEQUENCE</scope>
    <source>
        <strain evidence="2">CCMP1516</strain>
    </source>
</reference>
<gene>
    <name evidence="2" type="ORF">EMIHUDRAFT_447057</name>
</gene>
<evidence type="ECO:0000256" key="1">
    <source>
        <dbReference type="SAM" id="MobiDB-lite"/>
    </source>
</evidence>
<proteinExistence type="predicted"/>
<protein>
    <submittedName>
        <fullName evidence="2">Uncharacterized protein</fullName>
    </submittedName>
</protein>
<dbReference type="GeneID" id="17280298"/>
<feature type="compositionally biased region" description="Low complexity" evidence="1">
    <location>
        <begin position="64"/>
        <end position="96"/>
    </location>
</feature>
<sequence>PSGSWPRWRPTRRSKASVVLRTGQKRRRRRWRQRARAWAATDSRRWRAGSRAGWTACVRRATRWRASTSPSSRPARSSPLAPPSHRQLRSRCAPLSRRARPRCRRLASRRRARSSPTRRHPTTAPSRAARSSGRRASSRGSVCIRPAARPSRRGSCRRRRQRQAKLSAAQTTAAAASFFTPSSVRHNASGDGRQQLGQGARPARQLARHGLELWLRPHCPRPERVPRRQQAARTRTVEVGVAAAPA</sequence>
<feature type="region of interest" description="Disordered" evidence="1">
    <location>
        <begin position="1"/>
        <end position="41"/>
    </location>
</feature>
<dbReference type="KEGG" id="ehx:EMIHUDRAFT_447057"/>
<feature type="region of interest" description="Disordered" evidence="1">
    <location>
        <begin position="221"/>
        <end position="246"/>
    </location>
</feature>
<name>R1FHN4_EMIHU</name>
<feature type="compositionally biased region" description="Low complexity" evidence="1">
    <location>
        <begin position="138"/>
        <end position="149"/>
    </location>
</feature>
<organism evidence="2">
    <name type="scientific">Emiliania huxleyi</name>
    <name type="common">Coccolithophore</name>
    <name type="synonym">Pontosphaera huxleyi</name>
    <dbReference type="NCBI Taxonomy" id="2903"/>
    <lineage>
        <taxon>Eukaryota</taxon>
        <taxon>Haptista</taxon>
        <taxon>Haptophyta</taxon>
        <taxon>Prymnesiophyceae</taxon>
        <taxon>Isochrysidales</taxon>
        <taxon>Noelaerhabdaceae</taxon>
        <taxon>Emiliania</taxon>
    </lineage>
</organism>
<dbReference type="HOGENOM" id="CLU_1131516_0_0_1"/>
<dbReference type="RefSeq" id="XP_005787455.1">
    <property type="nucleotide sequence ID" value="XM_005787398.1"/>
</dbReference>
<evidence type="ECO:0000313" key="2">
    <source>
        <dbReference type="EMBL" id="EOD35026.1"/>
    </source>
</evidence>
<feature type="compositionally biased region" description="Basic residues" evidence="1">
    <location>
        <begin position="150"/>
        <end position="163"/>
    </location>
</feature>
<feature type="compositionally biased region" description="Basic residues" evidence="1">
    <location>
        <begin position="23"/>
        <end position="35"/>
    </location>
</feature>
<dbReference type="AlphaFoldDB" id="R1FHN4"/>